<dbReference type="InterPro" id="IPR023211">
    <property type="entry name" value="DNA_pol_palm_dom_sf"/>
</dbReference>
<dbReference type="GO" id="GO:1902975">
    <property type="term" value="P:mitotic DNA replication initiation"/>
    <property type="evidence" value="ECO:0007669"/>
    <property type="project" value="InterPro"/>
</dbReference>
<dbReference type="EMBL" id="KQ085962">
    <property type="protein sequence ID" value="KLO13289.1"/>
    <property type="molecule type" value="Genomic_DNA"/>
</dbReference>
<dbReference type="FunCoup" id="A0A0H2RN26">
    <property type="interactions" value="527"/>
</dbReference>
<dbReference type="FunFam" id="1.10.132.60:FF:000004">
    <property type="entry name" value="DNA polymerase"/>
    <property type="match status" value="1"/>
</dbReference>
<dbReference type="FunFam" id="3.30.70.2820:FF:000001">
    <property type="entry name" value="DNA polymerase"/>
    <property type="match status" value="1"/>
</dbReference>
<name>A0A0H2RN26_9AGAM</name>
<feature type="compositionally biased region" description="Basic and acidic residues" evidence="13">
    <location>
        <begin position="10"/>
        <end position="32"/>
    </location>
</feature>
<dbReference type="STRING" id="27342.A0A0H2RN26"/>
<keyword evidence="10 12" id="KW-0238">DNA-binding</keyword>
<dbReference type="InterPro" id="IPR045846">
    <property type="entry name" value="POLBc_alpha"/>
</dbReference>
<dbReference type="InParanoid" id="A0A0H2RN26"/>
<dbReference type="Pfam" id="PF00136">
    <property type="entry name" value="DNA_pol_B"/>
    <property type="match status" value="1"/>
</dbReference>
<dbReference type="Pfam" id="PF08996">
    <property type="entry name" value="zf-DNA_Pol"/>
    <property type="match status" value="1"/>
</dbReference>
<dbReference type="InterPro" id="IPR015088">
    <property type="entry name" value="Znf_DNA-dir_DNA_pol_B_alpha"/>
</dbReference>
<keyword evidence="9 12" id="KW-0239">DNA-directed DNA polymerase</keyword>
<keyword evidence="6" id="KW-0479">Metal-binding</keyword>
<dbReference type="Gene3D" id="1.10.287.690">
    <property type="entry name" value="Helix hairpin bin"/>
    <property type="match status" value="1"/>
</dbReference>
<keyword evidence="4 12" id="KW-0548">Nucleotidyltransferase</keyword>
<evidence type="ECO:0000259" key="14">
    <source>
        <dbReference type="Pfam" id="PF00136"/>
    </source>
</evidence>
<evidence type="ECO:0000256" key="13">
    <source>
        <dbReference type="SAM" id="MobiDB-lite"/>
    </source>
</evidence>
<evidence type="ECO:0000256" key="10">
    <source>
        <dbReference type="ARBA" id="ARBA00023125"/>
    </source>
</evidence>
<feature type="domain" description="DNA polymerase alpha catalytic subunit N-terminal" evidence="17">
    <location>
        <begin position="15"/>
        <end position="75"/>
    </location>
</feature>
<dbReference type="Gene3D" id="2.40.50.730">
    <property type="match status" value="1"/>
</dbReference>
<evidence type="ECO:0000256" key="6">
    <source>
        <dbReference type="ARBA" id="ARBA00022723"/>
    </source>
</evidence>
<keyword evidence="11" id="KW-0539">Nucleus</keyword>
<dbReference type="PANTHER" id="PTHR45861">
    <property type="entry name" value="DNA POLYMERASE ALPHA CATALYTIC SUBUNIT"/>
    <property type="match status" value="1"/>
</dbReference>
<keyword evidence="19" id="KW-1185">Reference proteome</keyword>
<dbReference type="CDD" id="cd05776">
    <property type="entry name" value="DNA_polB_alpha_exo"/>
    <property type="match status" value="1"/>
</dbReference>
<keyword evidence="8" id="KW-0862">Zinc</keyword>
<comment type="catalytic activity">
    <reaction evidence="12">
        <text>DNA(n) + a 2'-deoxyribonucleoside 5'-triphosphate = DNA(n+1) + diphosphate</text>
        <dbReference type="Rhea" id="RHEA:22508"/>
        <dbReference type="Rhea" id="RHEA-COMP:17339"/>
        <dbReference type="Rhea" id="RHEA-COMP:17340"/>
        <dbReference type="ChEBI" id="CHEBI:33019"/>
        <dbReference type="ChEBI" id="CHEBI:61560"/>
        <dbReference type="ChEBI" id="CHEBI:173112"/>
        <dbReference type="EC" id="2.7.7.7"/>
    </reaction>
</comment>
<dbReference type="Gene3D" id="3.30.420.10">
    <property type="entry name" value="Ribonuclease H-like superfamily/Ribonuclease H"/>
    <property type="match status" value="1"/>
</dbReference>
<dbReference type="InterPro" id="IPR042087">
    <property type="entry name" value="DNA_pol_B_thumb"/>
</dbReference>
<dbReference type="InterPro" id="IPR006133">
    <property type="entry name" value="DNA-dir_DNA_pol_B_exonuc"/>
</dbReference>
<feature type="compositionally biased region" description="Low complexity" evidence="13">
    <location>
        <begin position="144"/>
        <end position="156"/>
    </location>
</feature>
<dbReference type="Gene3D" id="3.90.1600.10">
    <property type="entry name" value="Palm domain of DNA polymerase"/>
    <property type="match status" value="1"/>
</dbReference>
<proteinExistence type="inferred from homology"/>
<dbReference type="GO" id="GO:0006272">
    <property type="term" value="P:leading strand elongation"/>
    <property type="evidence" value="ECO:0007669"/>
    <property type="project" value="TreeGrafter"/>
</dbReference>
<dbReference type="EC" id="2.7.7.7" evidence="12"/>
<evidence type="ECO:0000259" key="17">
    <source>
        <dbReference type="Pfam" id="PF12254"/>
    </source>
</evidence>
<feature type="region of interest" description="Disordered" evidence="13">
    <location>
        <begin position="1"/>
        <end position="220"/>
    </location>
</feature>
<dbReference type="GO" id="GO:0003697">
    <property type="term" value="F:single-stranded DNA binding"/>
    <property type="evidence" value="ECO:0007669"/>
    <property type="project" value="TreeGrafter"/>
</dbReference>
<dbReference type="PROSITE" id="PS00116">
    <property type="entry name" value="DNA_POLYMERASE_B"/>
    <property type="match status" value="1"/>
</dbReference>
<feature type="domain" description="DNA-directed DNA polymerase family B multifunctional" evidence="14">
    <location>
        <begin position="771"/>
        <end position="1214"/>
    </location>
</feature>
<accession>A0A0H2RN26</accession>
<dbReference type="InterPro" id="IPR017964">
    <property type="entry name" value="DNA-dir_DNA_pol_B_CS"/>
</dbReference>
<keyword evidence="7" id="KW-0863">Zinc-finger</keyword>
<reference evidence="18 19" key="1">
    <citation type="submission" date="2015-04" db="EMBL/GenBank/DDBJ databases">
        <title>Complete genome sequence of Schizopora paradoxa KUC8140, a cosmopolitan wood degrader in East Asia.</title>
        <authorList>
            <consortium name="DOE Joint Genome Institute"/>
            <person name="Min B."/>
            <person name="Park H."/>
            <person name="Jang Y."/>
            <person name="Kim J.-J."/>
            <person name="Kim K.H."/>
            <person name="Pangilinan J."/>
            <person name="Lipzen A."/>
            <person name="Riley R."/>
            <person name="Grigoriev I.V."/>
            <person name="Spatafora J.W."/>
            <person name="Choi I.-G."/>
        </authorList>
    </citation>
    <scope>NUCLEOTIDE SEQUENCE [LARGE SCALE GENOMIC DNA]</scope>
    <source>
        <strain evidence="18 19">KUC8140</strain>
    </source>
</reference>
<sequence>MSSRRAAASKADKFAALKKAREGGGRNWKPEEDTQLYDEVDEDDYKRIVKGRLQKDDFIEDDGVDGYADNGMDDWGDADQYMSEEEVKPKKGASTTFKRDDKAKSSKPKPAPPPPEPVSINDYRPKPSGETEADFMSSLFNDMSSTAQTSSSNFSHSRSRKRKSREASPLPPSSPPHSDDHFTGYRRGAQTDTSSDGPDDFTSDLALQEVSSPMKKPRTSTIGITPAVEKFVKLEMDPVRDDFDDMLDNSFDNDVMMDDIEPVLPPRKIEPIVRKEIPSKLKEVVKKEEDEAPSWLNVHAGLAVVEDSLGPLNPTSSAAVHAADIKALEEDGSLRFFWLDYLEQDGKVHFVGKLKDKVSGAWVSCCVTVENLERNLFVLPRDKRIEDGYETDITPSPADVYKDFDAVRKKVDIKSFKGKFVKRKYAFGEPNVPVGESEWLKIVYPFSEPAIPNGVSSPNFSRIFGCHTSAFELLVMKRKIMGPCWLEIKNPDVQHKGISWCKLEAVVSDCKDINPFAETDNNAPRDLPPLTVMSLSIRTIVNYKDNKREIVCVTSRTWTNIDIEDPTPPDQLPCTVNTLVRPLGKYPPKFETAAKANKKSSISAEANERVLLNRLLVSIYKIDPDVIVGHEFLGVSLDVLLTRMRDLKADNWSRIGRFRRTRWPNIGRQGTNLKFLNGRLLCDLASDGAKSMIASTTWSLTEMCNTHLKLERQDIDPDDIANYFDSAVPSPEKLMTFVRHCELDAHYQMAIAAKVQVLPLTKQLTNLAGNSWNKTLNGGRAERNEYILLHEFHRLKYICPDKTFGKKSAAAVKQEAEDGDVATATQSKSKRDKYKGGLVFEPKRGLWDKYILVMDFNSLYPSIIQEFNIDFTTVDRVDVEDGEEEKIPEPPSSDVPQGVLPRLIAGLVGRRRQVKQLMKDRSTTPAKMLQYDIKQQALKLTANSMYGCLGFEYSRFYARPLAALTTFKGREILTQTRELAESLQLDVVYGDTDSVFVNSNVTDFAQALKISAEFKKQVNDRYKLLEIDLDGVFQRLLLLQKKKYAAIKMEDHSKTSIEVKGLDMKRREYCTLSKNVSQYVLNQILSGEPTEIVVENIHEYLTTMGKSIRAGELPMDEFIIYKRLGKNPEDYPDAKSQPHVTVALRMKKKGGTSHAGDVIPYIFCVGEDTESKQQADKAHHPDELRKAENKLVIDYEYYITQQILPPIERLCDPIEGTDRARLADCLGLDPGRFRSSSNDESEDQTFGTLESQLPDSVRFKDVDPLILRCRKCEGQMTFSPIHERETSVLRMDGVVCAACEAPVVEASVQAQLEIQIRQHISKYYEMWMVCNDPVCRNRTRSMGVYGTRCLKSGCTGVVAFEYSDAKLYTQLMYYLYLFDGPKALATSKGSGEKLTKKSPDGVKAIITKQESFLHEMTQVVDKYLSQCGRRWVELKTLFSFMKV</sequence>
<evidence type="ECO:0000313" key="19">
    <source>
        <dbReference type="Proteomes" id="UP000053477"/>
    </source>
</evidence>
<dbReference type="PRINTS" id="PR00106">
    <property type="entry name" value="DNAPOLB"/>
</dbReference>
<evidence type="ECO:0000256" key="11">
    <source>
        <dbReference type="ARBA" id="ARBA00023242"/>
    </source>
</evidence>
<dbReference type="Proteomes" id="UP000053477">
    <property type="component" value="Unassembled WGS sequence"/>
</dbReference>
<dbReference type="Pfam" id="PF12254">
    <property type="entry name" value="DNA_pol_alpha_N"/>
    <property type="match status" value="1"/>
</dbReference>
<dbReference type="GO" id="GO:0006281">
    <property type="term" value="P:DNA repair"/>
    <property type="evidence" value="ECO:0007669"/>
    <property type="project" value="UniProtKB-ARBA"/>
</dbReference>
<dbReference type="Gene3D" id="1.10.132.60">
    <property type="entry name" value="DNA polymerase family B, C-terminal domain"/>
    <property type="match status" value="1"/>
</dbReference>
<keyword evidence="3 12" id="KW-0808">Transferase</keyword>
<feature type="domain" description="DNA-directed DNA polymerase family B exonuclease" evidence="15">
    <location>
        <begin position="462"/>
        <end position="703"/>
    </location>
</feature>
<evidence type="ECO:0000259" key="16">
    <source>
        <dbReference type="Pfam" id="PF08996"/>
    </source>
</evidence>
<dbReference type="InterPro" id="IPR036397">
    <property type="entry name" value="RNaseH_sf"/>
</dbReference>
<dbReference type="InterPro" id="IPR006134">
    <property type="entry name" value="DNA-dir_DNA_pol_B_multi_dom"/>
</dbReference>
<protein>
    <recommendedName>
        <fullName evidence="12">DNA polymerase</fullName>
        <ecNumber evidence="12">2.7.7.7</ecNumber>
    </recommendedName>
</protein>
<dbReference type="FunFam" id="1.10.287.690:FF:000003">
    <property type="entry name" value="DNA polymerase"/>
    <property type="match status" value="1"/>
</dbReference>
<evidence type="ECO:0000256" key="12">
    <source>
        <dbReference type="RuleBase" id="RU000442"/>
    </source>
</evidence>
<evidence type="ECO:0000256" key="7">
    <source>
        <dbReference type="ARBA" id="ARBA00022771"/>
    </source>
</evidence>
<dbReference type="GO" id="GO:0008270">
    <property type="term" value="F:zinc ion binding"/>
    <property type="evidence" value="ECO:0007669"/>
    <property type="project" value="UniProtKB-KW"/>
</dbReference>
<dbReference type="Gene3D" id="3.30.70.2820">
    <property type="match status" value="1"/>
</dbReference>
<dbReference type="InterPro" id="IPR012337">
    <property type="entry name" value="RNaseH-like_sf"/>
</dbReference>
<dbReference type="Pfam" id="PF03104">
    <property type="entry name" value="DNA_pol_B_exo1"/>
    <property type="match status" value="1"/>
</dbReference>
<feature type="compositionally biased region" description="Acidic residues" evidence="13">
    <location>
        <begin position="33"/>
        <end position="43"/>
    </location>
</feature>
<comment type="subcellular location">
    <subcellularLocation>
        <location evidence="1">Nucleus</location>
    </subcellularLocation>
</comment>
<dbReference type="InterPro" id="IPR006172">
    <property type="entry name" value="DNA-dir_DNA_pol_B"/>
</dbReference>
<dbReference type="NCBIfam" id="TIGR00592">
    <property type="entry name" value="pol2"/>
    <property type="match status" value="1"/>
</dbReference>
<dbReference type="PANTHER" id="PTHR45861:SF1">
    <property type="entry name" value="DNA POLYMERASE ALPHA CATALYTIC SUBUNIT"/>
    <property type="match status" value="1"/>
</dbReference>
<evidence type="ECO:0000256" key="2">
    <source>
        <dbReference type="ARBA" id="ARBA00005755"/>
    </source>
</evidence>
<evidence type="ECO:0000256" key="4">
    <source>
        <dbReference type="ARBA" id="ARBA00022695"/>
    </source>
</evidence>
<dbReference type="GO" id="GO:0003688">
    <property type="term" value="F:DNA replication origin binding"/>
    <property type="evidence" value="ECO:0007669"/>
    <property type="project" value="TreeGrafter"/>
</dbReference>
<evidence type="ECO:0000259" key="15">
    <source>
        <dbReference type="Pfam" id="PF03104"/>
    </source>
</evidence>
<evidence type="ECO:0000256" key="3">
    <source>
        <dbReference type="ARBA" id="ARBA00022679"/>
    </source>
</evidence>
<comment type="similarity">
    <text evidence="2 12">Belongs to the DNA polymerase type-B family.</text>
</comment>
<dbReference type="SMART" id="SM00486">
    <property type="entry name" value="POLBc"/>
    <property type="match status" value="1"/>
</dbReference>
<dbReference type="GO" id="GO:0003682">
    <property type="term" value="F:chromatin binding"/>
    <property type="evidence" value="ECO:0007669"/>
    <property type="project" value="TreeGrafter"/>
</dbReference>
<dbReference type="InterPro" id="IPR024647">
    <property type="entry name" value="DNA_pol_a_cat_su_N"/>
</dbReference>
<dbReference type="Gene3D" id="6.10.10.100">
    <property type="match status" value="1"/>
</dbReference>
<dbReference type="GO" id="GO:0003887">
    <property type="term" value="F:DNA-directed DNA polymerase activity"/>
    <property type="evidence" value="ECO:0007669"/>
    <property type="project" value="UniProtKB-KW"/>
</dbReference>
<dbReference type="SUPFAM" id="SSF53098">
    <property type="entry name" value="Ribonuclease H-like"/>
    <property type="match status" value="1"/>
</dbReference>
<evidence type="ECO:0000313" key="18">
    <source>
        <dbReference type="EMBL" id="KLO13289.1"/>
    </source>
</evidence>
<dbReference type="GO" id="GO:0000166">
    <property type="term" value="F:nucleotide binding"/>
    <property type="evidence" value="ECO:0007669"/>
    <property type="project" value="InterPro"/>
</dbReference>
<dbReference type="Gene3D" id="1.10.3200.20">
    <property type="entry name" value="DNA Polymerase alpha, zinc finger"/>
    <property type="match status" value="1"/>
</dbReference>
<dbReference type="OrthoDB" id="6755010at2759"/>
<dbReference type="InterPro" id="IPR038256">
    <property type="entry name" value="Pol_alpha_znc_sf"/>
</dbReference>
<evidence type="ECO:0000256" key="5">
    <source>
        <dbReference type="ARBA" id="ARBA00022705"/>
    </source>
</evidence>
<dbReference type="SUPFAM" id="SSF56672">
    <property type="entry name" value="DNA/RNA polymerases"/>
    <property type="match status" value="1"/>
</dbReference>
<dbReference type="GO" id="GO:0006273">
    <property type="term" value="P:lagging strand elongation"/>
    <property type="evidence" value="ECO:0007669"/>
    <property type="project" value="TreeGrafter"/>
</dbReference>
<dbReference type="CDD" id="cd05532">
    <property type="entry name" value="POLBc_alpha"/>
    <property type="match status" value="1"/>
</dbReference>
<evidence type="ECO:0000256" key="1">
    <source>
        <dbReference type="ARBA" id="ARBA00004123"/>
    </source>
</evidence>
<evidence type="ECO:0000256" key="8">
    <source>
        <dbReference type="ARBA" id="ARBA00022833"/>
    </source>
</evidence>
<dbReference type="FunFam" id="3.30.420.10:FF:000036">
    <property type="entry name" value="DNA polymerase"/>
    <property type="match status" value="1"/>
</dbReference>
<feature type="domain" description="Zinc finger DNA-directed DNA polymerase family B alpha" evidence="16">
    <location>
        <begin position="1251"/>
        <end position="1438"/>
    </location>
</feature>
<gene>
    <name evidence="18" type="ORF">SCHPADRAFT_828256</name>
</gene>
<keyword evidence="5 12" id="KW-0235">DNA replication</keyword>
<organism evidence="18 19">
    <name type="scientific">Schizopora paradoxa</name>
    <dbReference type="NCBI Taxonomy" id="27342"/>
    <lineage>
        <taxon>Eukaryota</taxon>
        <taxon>Fungi</taxon>
        <taxon>Dikarya</taxon>
        <taxon>Basidiomycota</taxon>
        <taxon>Agaricomycotina</taxon>
        <taxon>Agaricomycetes</taxon>
        <taxon>Hymenochaetales</taxon>
        <taxon>Schizoporaceae</taxon>
        <taxon>Schizopora</taxon>
    </lineage>
</organism>
<dbReference type="InterPro" id="IPR043502">
    <property type="entry name" value="DNA/RNA_pol_sf"/>
</dbReference>
<dbReference type="GO" id="GO:0005658">
    <property type="term" value="C:alpha DNA polymerase:primase complex"/>
    <property type="evidence" value="ECO:0007669"/>
    <property type="project" value="TreeGrafter"/>
</dbReference>
<evidence type="ECO:0000256" key="9">
    <source>
        <dbReference type="ARBA" id="ARBA00022932"/>
    </source>
</evidence>